<dbReference type="GO" id="GO:0098998">
    <property type="term" value="C:extrinsic component of postsynaptic early endosome membrane"/>
    <property type="evidence" value="ECO:0007669"/>
    <property type="project" value="TreeGrafter"/>
</dbReference>
<feature type="compositionally biased region" description="Polar residues" evidence="2">
    <location>
        <begin position="718"/>
        <end position="736"/>
    </location>
</feature>
<gene>
    <name evidence="3" type="primary">GRIPAP1</name>
</gene>
<feature type="coiled-coil region" evidence="1">
    <location>
        <begin position="568"/>
        <end position="677"/>
    </location>
</feature>
<feature type="region of interest" description="Disordered" evidence="2">
    <location>
        <begin position="169"/>
        <end position="221"/>
    </location>
</feature>
<dbReference type="GO" id="GO:0099158">
    <property type="term" value="P:regulation of recycling endosome localization within postsynapse"/>
    <property type="evidence" value="ECO:0007669"/>
    <property type="project" value="TreeGrafter"/>
</dbReference>
<keyword evidence="1" id="KW-0175">Coiled coil</keyword>
<dbReference type="GO" id="GO:0098978">
    <property type="term" value="C:glutamatergic synapse"/>
    <property type="evidence" value="ECO:0007669"/>
    <property type="project" value="TreeGrafter"/>
</dbReference>
<feature type="compositionally biased region" description="Polar residues" evidence="2">
    <location>
        <begin position="171"/>
        <end position="198"/>
    </location>
</feature>
<feature type="region of interest" description="Disordered" evidence="2">
    <location>
        <begin position="798"/>
        <end position="817"/>
    </location>
</feature>
<reference evidence="3" key="2">
    <citation type="submission" date="2025-09" db="UniProtKB">
        <authorList>
            <consortium name="Ensembl"/>
        </authorList>
    </citation>
    <scope>IDENTIFICATION</scope>
</reference>
<dbReference type="AlphaFoldDB" id="A0A668UVF2"/>
<feature type="compositionally biased region" description="Gly residues" evidence="2">
    <location>
        <begin position="802"/>
        <end position="817"/>
    </location>
</feature>
<feature type="coiled-coil region" evidence="1">
    <location>
        <begin position="835"/>
        <end position="869"/>
    </location>
</feature>
<evidence type="ECO:0000313" key="3">
    <source>
        <dbReference type="Ensembl" id="ENSOABP00000042497.2"/>
    </source>
</evidence>
<evidence type="ECO:0000256" key="1">
    <source>
        <dbReference type="SAM" id="Coils"/>
    </source>
</evidence>
<feature type="region of interest" description="Disordered" evidence="2">
    <location>
        <begin position="120"/>
        <end position="141"/>
    </location>
</feature>
<proteinExistence type="predicted"/>
<evidence type="ECO:0000313" key="4">
    <source>
        <dbReference type="Proteomes" id="UP000472276"/>
    </source>
</evidence>
<dbReference type="Ensembl" id="ENSOABT00000043637.2">
    <property type="protein sequence ID" value="ENSOABP00000042497.2"/>
    <property type="gene ID" value="ENSOABG00000016950.2"/>
</dbReference>
<feature type="region of interest" description="Disordered" evidence="2">
    <location>
        <begin position="715"/>
        <end position="743"/>
    </location>
</feature>
<name>A0A668UVF2_OREAU</name>
<protein>
    <recommendedName>
        <fullName evidence="5">GRIP1 associated protein 1</fullName>
    </recommendedName>
</protein>
<reference evidence="3" key="1">
    <citation type="submission" date="2025-08" db="UniProtKB">
        <authorList>
            <consortium name="Ensembl"/>
        </authorList>
    </citation>
    <scope>IDENTIFICATION</scope>
</reference>
<evidence type="ECO:0008006" key="5">
    <source>
        <dbReference type="Google" id="ProtNLM"/>
    </source>
</evidence>
<organism evidence="3 4">
    <name type="scientific">Oreochromis aureus</name>
    <name type="common">Israeli tilapia</name>
    <name type="synonym">Chromis aureus</name>
    <dbReference type="NCBI Taxonomy" id="47969"/>
    <lineage>
        <taxon>Eukaryota</taxon>
        <taxon>Metazoa</taxon>
        <taxon>Chordata</taxon>
        <taxon>Craniata</taxon>
        <taxon>Vertebrata</taxon>
        <taxon>Euteleostomi</taxon>
        <taxon>Actinopterygii</taxon>
        <taxon>Neopterygii</taxon>
        <taxon>Teleostei</taxon>
        <taxon>Neoteleostei</taxon>
        <taxon>Acanthomorphata</taxon>
        <taxon>Ovalentaria</taxon>
        <taxon>Cichlomorphae</taxon>
        <taxon>Cichliformes</taxon>
        <taxon>Cichlidae</taxon>
        <taxon>African cichlids</taxon>
        <taxon>Pseudocrenilabrinae</taxon>
        <taxon>Oreochromini</taxon>
        <taxon>Oreochromis</taxon>
    </lineage>
</organism>
<dbReference type="PANTHER" id="PTHR18978">
    <property type="entry name" value="GRIP-1 ASSOCIATED PROTEIN 1"/>
    <property type="match status" value="1"/>
</dbReference>
<sequence>MAMSQALSEEEFHRMQAQLLELRTQNYQLSDDLRKNTAELNAVRQKNVVLERDFIKAQKALSKSKKAQEVDALLSENEMLQGKLHSQEEDFRLQNSTLMAELSKLCTQIEQLEQENQCLKKEGGAASASSPPPNPASSPVDGELLRLQAENSTLQKKMKALQERFDKELQRQASVQGNQSATTEADGSAGTNGVSDVTGTGEESLPGGSNDRLEQAEPELRQTEKQLHGLSEKSVEKIVAKQAALGWSAALCPITHCFGPELEMALNTEQEEKRLLKEQIHTLEASKQAEITKLQEEITKLSDKLKKKQESFQRLQTEKEALYNDSRTKIDEINQRKEEELKAMNIRVQKLQTDLMAANQTVSELREQLQSKEKEHEVALHTLKDEIQTVKTQEMNLLREQQEALTAELQQRRTEQENLLAQRDDLNSQLQESSFANRKLLEQLTEEGQEKDRLLRELDEAKKTAEKRKAMLDEMAMQLNQEKSDHKEALSDLKLQHEKEVLAVRARYEKELRGLHEDKNRSEEEIRQQLRDEKARTKELEGLQPRVEELLSQVQSMEGAKGWFERRLKEAEENIEKNSLQHQEEIEQLRKEHKLQLEEKQSEMEKLKQQLVEVEKQREEHGDTIGKLKQEIKDTVDGQRILEKKGSAALKDLKRQLQLERKRADKLQERLQEILTNSKTRTGLEELVLSEINSPSRTQQTGDSSSVSSFSYKDMMKESQSTNQNKSGGGSPQSQRPAELSDDEVGELFQRLAEVQQEKWMLEEKVKHLEVSCSSMAEDICRKSAIIETYVMDSRRDVSGSTVGGHGGSQGDRGGLGSVLRELVKPGDENLREMNKKLQHMLEEQLTKNMHLQKDLELLSQELVRLSKASSPGSSAAGSG</sequence>
<evidence type="ECO:0000256" key="2">
    <source>
        <dbReference type="SAM" id="MobiDB-lite"/>
    </source>
</evidence>
<dbReference type="GO" id="GO:0098887">
    <property type="term" value="P:neurotransmitter receptor transport, endosome to postsynaptic membrane"/>
    <property type="evidence" value="ECO:0007669"/>
    <property type="project" value="TreeGrafter"/>
</dbReference>
<accession>A0A668UVF2</accession>
<dbReference type="GO" id="GO:0098837">
    <property type="term" value="C:postsynaptic recycling endosome"/>
    <property type="evidence" value="ECO:0007669"/>
    <property type="project" value="TreeGrafter"/>
</dbReference>
<dbReference type="RefSeq" id="XP_039460292.1">
    <property type="nucleotide sequence ID" value="XM_039604358.1"/>
</dbReference>
<dbReference type="GeneID" id="116335429"/>
<dbReference type="PANTHER" id="PTHR18978:SF1">
    <property type="entry name" value="GRIP1-ASSOCIATED PROTEIN 1"/>
    <property type="match status" value="1"/>
</dbReference>
<dbReference type="GO" id="GO:1905244">
    <property type="term" value="P:regulation of modification of synaptic structure"/>
    <property type="evidence" value="ECO:0007669"/>
    <property type="project" value="TreeGrafter"/>
</dbReference>
<keyword evidence="4" id="KW-1185">Reference proteome</keyword>
<dbReference type="Proteomes" id="UP000472276">
    <property type="component" value="Unassembled WGS sequence"/>
</dbReference>
<dbReference type="InterPro" id="IPR026204">
    <property type="entry name" value="GRIPAP1"/>
</dbReference>
<dbReference type="GO" id="GO:0099152">
    <property type="term" value="P:regulation of neurotransmitter receptor transport, endosome to postsynaptic membrane"/>
    <property type="evidence" value="ECO:0007669"/>
    <property type="project" value="TreeGrafter"/>
</dbReference>
<feature type="compositionally biased region" description="Basic and acidic residues" evidence="2">
    <location>
        <begin position="211"/>
        <end position="221"/>
    </location>
</feature>
<feature type="coiled-coil region" evidence="1">
    <location>
        <begin position="266"/>
        <end position="543"/>
    </location>
</feature>